<dbReference type="Gene3D" id="3.40.30.10">
    <property type="entry name" value="Glutaredoxin"/>
    <property type="match status" value="1"/>
</dbReference>
<dbReference type="GO" id="GO:0005737">
    <property type="term" value="C:cytoplasm"/>
    <property type="evidence" value="ECO:0007669"/>
    <property type="project" value="TreeGrafter"/>
</dbReference>
<dbReference type="AlphaFoldDB" id="A0A2T1N874"/>
<evidence type="ECO:0000256" key="6">
    <source>
        <dbReference type="ARBA" id="ARBA00023002"/>
    </source>
</evidence>
<evidence type="ECO:0000256" key="1">
    <source>
        <dbReference type="ARBA" id="ARBA00003330"/>
    </source>
</evidence>
<evidence type="ECO:0000256" key="3">
    <source>
        <dbReference type="ARBA" id="ARBA00013017"/>
    </source>
</evidence>
<keyword evidence="8" id="KW-0676">Redox-active center</keyword>
<dbReference type="OrthoDB" id="9812811at2"/>
<feature type="domain" description="Thioredoxin" evidence="14">
    <location>
        <begin position="4"/>
        <end position="157"/>
    </location>
</feature>
<name>A0A2T1N874_9FLAO</name>
<dbReference type="FunFam" id="3.40.30.10:FF:000007">
    <property type="entry name" value="Thioredoxin-dependent thiol peroxidase"/>
    <property type="match status" value="1"/>
</dbReference>
<gene>
    <name evidence="15" type="ORF">C7H52_07115</name>
</gene>
<reference evidence="15 16" key="1">
    <citation type="submission" date="2018-03" db="EMBL/GenBank/DDBJ databases">
        <title>Mesoflavibacter sp. HG37 and Mesoflavibacter sp. HG96 sp.nov., two marine bacteria isolated from seawater of Western Pacific Ocean.</title>
        <authorList>
            <person name="Cheng H."/>
            <person name="Wu Y.-H."/>
            <person name="Guo L.-L."/>
            <person name="Xu X.-W."/>
        </authorList>
    </citation>
    <scope>NUCLEOTIDE SEQUENCE [LARGE SCALE GENOMIC DNA]</scope>
    <source>
        <strain evidence="15 16">KCTC 32269</strain>
    </source>
</reference>
<evidence type="ECO:0000259" key="14">
    <source>
        <dbReference type="PROSITE" id="PS51352"/>
    </source>
</evidence>
<dbReference type="PIRSF" id="PIRSF000239">
    <property type="entry name" value="AHPC"/>
    <property type="match status" value="1"/>
</dbReference>
<evidence type="ECO:0000256" key="11">
    <source>
        <dbReference type="ARBA" id="ARBA00042639"/>
    </source>
</evidence>
<dbReference type="GO" id="GO:0045454">
    <property type="term" value="P:cell redox homeostasis"/>
    <property type="evidence" value="ECO:0007669"/>
    <property type="project" value="TreeGrafter"/>
</dbReference>
<evidence type="ECO:0000256" key="12">
    <source>
        <dbReference type="ARBA" id="ARBA00049091"/>
    </source>
</evidence>
<feature type="active site" description="Cysteine sulfenic acid (-SOH) intermediate; for peroxidase activity" evidence="13">
    <location>
        <position position="46"/>
    </location>
</feature>
<accession>A0A2T1N874</accession>
<dbReference type="SUPFAM" id="SSF52833">
    <property type="entry name" value="Thioredoxin-like"/>
    <property type="match status" value="1"/>
</dbReference>
<proteinExistence type="inferred from homology"/>
<evidence type="ECO:0000256" key="10">
    <source>
        <dbReference type="ARBA" id="ARBA00038489"/>
    </source>
</evidence>
<dbReference type="Proteomes" id="UP000238426">
    <property type="component" value="Unassembled WGS sequence"/>
</dbReference>
<evidence type="ECO:0000256" key="7">
    <source>
        <dbReference type="ARBA" id="ARBA00023157"/>
    </source>
</evidence>
<evidence type="ECO:0000256" key="13">
    <source>
        <dbReference type="PIRSR" id="PIRSR000239-1"/>
    </source>
</evidence>
<evidence type="ECO:0000256" key="2">
    <source>
        <dbReference type="ARBA" id="ARBA00011245"/>
    </source>
</evidence>
<comment type="similarity">
    <text evidence="10">Belongs to the peroxiredoxin family. BCP/PrxQ subfamily.</text>
</comment>
<dbReference type="InterPro" id="IPR000866">
    <property type="entry name" value="AhpC/TSA"/>
</dbReference>
<evidence type="ECO:0000256" key="4">
    <source>
        <dbReference type="ARBA" id="ARBA00022559"/>
    </source>
</evidence>
<evidence type="ECO:0000313" key="15">
    <source>
        <dbReference type="EMBL" id="PSG88067.1"/>
    </source>
</evidence>
<dbReference type="InterPro" id="IPR036249">
    <property type="entry name" value="Thioredoxin-like_sf"/>
</dbReference>
<evidence type="ECO:0000256" key="8">
    <source>
        <dbReference type="ARBA" id="ARBA00023284"/>
    </source>
</evidence>
<evidence type="ECO:0000256" key="5">
    <source>
        <dbReference type="ARBA" id="ARBA00022862"/>
    </source>
</evidence>
<keyword evidence="6" id="KW-0560">Oxidoreductase</keyword>
<dbReference type="InterPro" id="IPR024706">
    <property type="entry name" value="Peroxiredoxin_AhpC-typ"/>
</dbReference>
<dbReference type="EMBL" id="PXOQ01000009">
    <property type="protein sequence ID" value="PSG88067.1"/>
    <property type="molecule type" value="Genomic_DNA"/>
</dbReference>
<dbReference type="GO" id="GO:0034599">
    <property type="term" value="P:cellular response to oxidative stress"/>
    <property type="evidence" value="ECO:0007669"/>
    <property type="project" value="TreeGrafter"/>
</dbReference>
<dbReference type="PROSITE" id="PS51352">
    <property type="entry name" value="THIOREDOXIN_2"/>
    <property type="match status" value="1"/>
</dbReference>
<sequence>MNTLKQGDKVPDFTVNDQSGNPVSLKDYKGKKLIVFFYPKASTPGCTAEACNLTDNYKTLQDKGYEILGVSADSEKRQTNFKEKYKFPFPLLADEEKEVINAFGVWGLKKFMGKEYDGIHRKTFLIDENGVVAHVIDKVKTKDHAAQILELDENHEA</sequence>
<keyword evidence="7" id="KW-1015">Disulfide bond</keyword>
<dbReference type="Pfam" id="PF00578">
    <property type="entry name" value="AhpC-TSA"/>
    <property type="match status" value="1"/>
</dbReference>
<dbReference type="CDD" id="cd03017">
    <property type="entry name" value="PRX_BCP"/>
    <property type="match status" value="1"/>
</dbReference>
<dbReference type="InterPro" id="IPR050924">
    <property type="entry name" value="Peroxiredoxin_BCP/PrxQ"/>
</dbReference>
<evidence type="ECO:0000313" key="16">
    <source>
        <dbReference type="Proteomes" id="UP000238426"/>
    </source>
</evidence>
<comment type="catalytic activity">
    <reaction evidence="12">
        <text>a hydroperoxide + [thioredoxin]-dithiol = an alcohol + [thioredoxin]-disulfide + H2O</text>
        <dbReference type="Rhea" id="RHEA:62620"/>
        <dbReference type="Rhea" id="RHEA-COMP:10698"/>
        <dbReference type="Rhea" id="RHEA-COMP:10700"/>
        <dbReference type="ChEBI" id="CHEBI:15377"/>
        <dbReference type="ChEBI" id="CHEBI:29950"/>
        <dbReference type="ChEBI" id="CHEBI:30879"/>
        <dbReference type="ChEBI" id="CHEBI:35924"/>
        <dbReference type="ChEBI" id="CHEBI:50058"/>
        <dbReference type="EC" id="1.11.1.24"/>
    </reaction>
</comment>
<protein>
    <recommendedName>
        <fullName evidence="3">thioredoxin-dependent peroxiredoxin</fullName>
        <ecNumber evidence="3">1.11.1.24</ecNumber>
    </recommendedName>
    <alternativeName>
        <fullName evidence="9">Thioredoxin peroxidase</fullName>
    </alternativeName>
    <alternativeName>
        <fullName evidence="11">Thioredoxin-dependent peroxiredoxin Bcp</fullName>
    </alternativeName>
</protein>
<comment type="subunit">
    <text evidence="2">Monomer.</text>
</comment>
<dbReference type="PANTHER" id="PTHR42801:SF4">
    <property type="entry name" value="AHPC_TSA FAMILY PROTEIN"/>
    <property type="match status" value="1"/>
</dbReference>
<dbReference type="EC" id="1.11.1.24" evidence="3"/>
<keyword evidence="16" id="KW-1185">Reference proteome</keyword>
<dbReference type="InterPro" id="IPR013766">
    <property type="entry name" value="Thioredoxin_domain"/>
</dbReference>
<dbReference type="GO" id="GO:0008379">
    <property type="term" value="F:thioredoxin peroxidase activity"/>
    <property type="evidence" value="ECO:0007669"/>
    <property type="project" value="TreeGrafter"/>
</dbReference>
<keyword evidence="4 15" id="KW-0575">Peroxidase</keyword>
<dbReference type="NCBIfam" id="NF006960">
    <property type="entry name" value="PRK09437.1"/>
    <property type="match status" value="1"/>
</dbReference>
<comment type="function">
    <text evidence="1">Thiol-specific peroxidase that catalyzes the reduction of hydrogen peroxide and organic hydroperoxides to water and alcohols, respectively. Plays a role in cell protection against oxidative stress by detoxifying peroxides and as sensor of hydrogen peroxide-mediated signaling events.</text>
</comment>
<evidence type="ECO:0000256" key="9">
    <source>
        <dbReference type="ARBA" id="ARBA00032824"/>
    </source>
</evidence>
<organism evidence="15 16">
    <name type="scientific">Aurantibacter aestuarii</name>
    <dbReference type="NCBI Taxonomy" id="1266046"/>
    <lineage>
        <taxon>Bacteria</taxon>
        <taxon>Pseudomonadati</taxon>
        <taxon>Bacteroidota</taxon>
        <taxon>Flavobacteriia</taxon>
        <taxon>Flavobacteriales</taxon>
        <taxon>Flavobacteriaceae</taxon>
        <taxon>Aurantibacter</taxon>
    </lineage>
</organism>
<dbReference type="RefSeq" id="WP_106463205.1">
    <property type="nucleotide sequence ID" value="NZ_PXOQ01000009.1"/>
</dbReference>
<keyword evidence="5" id="KW-0049">Antioxidant</keyword>
<comment type="caution">
    <text evidence="15">The sequence shown here is derived from an EMBL/GenBank/DDBJ whole genome shotgun (WGS) entry which is preliminary data.</text>
</comment>
<dbReference type="PANTHER" id="PTHR42801">
    <property type="entry name" value="THIOREDOXIN-DEPENDENT PEROXIDE REDUCTASE"/>
    <property type="match status" value="1"/>
</dbReference>